<keyword evidence="4 5" id="KW-0472">Membrane</keyword>
<evidence type="ECO:0000256" key="3">
    <source>
        <dbReference type="ARBA" id="ARBA00022989"/>
    </source>
</evidence>
<evidence type="ECO:0000256" key="1">
    <source>
        <dbReference type="ARBA" id="ARBA00004127"/>
    </source>
</evidence>
<keyword evidence="3 5" id="KW-1133">Transmembrane helix</keyword>
<dbReference type="PROSITE" id="PS51257">
    <property type="entry name" value="PROKAR_LIPOPROTEIN"/>
    <property type="match status" value="1"/>
</dbReference>
<evidence type="ECO:0000313" key="7">
    <source>
        <dbReference type="EMBL" id="UQC88310.1"/>
    </source>
</evidence>
<dbReference type="AlphaFoldDB" id="A0A9Q8WMQ2"/>
<dbReference type="EMBL" id="CP019479">
    <property type="protein sequence ID" value="UQC88310.1"/>
    <property type="molecule type" value="Genomic_DNA"/>
</dbReference>
<sequence>MDLRQPVLRELLQSRNVVNQTAVWAGSCPVIPISPVLPPYSLVMINGLPIANRNITCLKAIERTFLGYLRTSLATAVLGTIVAQLFALQASDTGFGYTAVGKPLATLCYSFSICIVLLGAFRAWRLQHAMFAGKALAGGFELTTLALGFLILSLVFFGFLIALDVVKESSS</sequence>
<feature type="transmembrane region" description="Helical" evidence="5">
    <location>
        <begin position="100"/>
        <end position="121"/>
    </location>
</feature>
<keyword evidence="2 5" id="KW-0812">Transmembrane</keyword>
<feature type="domain" description="DUF202" evidence="6">
    <location>
        <begin position="60"/>
        <end position="129"/>
    </location>
</feature>
<organism evidence="7 8">
    <name type="scientific">Colletotrichum lupini</name>
    <dbReference type="NCBI Taxonomy" id="145971"/>
    <lineage>
        <taxon>Eukaryota</taxon>
        <taxon>Fungi</taxon>
        <taxon>Dikarya</taxon>
        <taxon>Ascomycota</taxon>
        <taxon>Pezizomycotina</taxon>
        <taxon>Sordariomycetes</taxon>
        <taxon>Hypocreomycetidae</taxon>
        <taxon>Glomerellales</taxon>
        <taxon>Glomerellaceae</taxon>
        <taxon>Colletotrichum</taxon>
        <taxon>Colletotrichum acutatum species complex</taxon>
    </lineage>
</organism>
<evidence type="ECO:0000256" key="5">
    <source>
        <dbReference type="SAM" id="Phobius"/>
    </source>
</evidence>
<name>A0A9Q8WMQ2_9PEZI</name>
<evidence type="ECO:0000259" key="6">
    <source>
        <dbReference type="Pfam" id="PF02656"/>
    </source>
</evidence>
<evidence type="ECO:0000313" key="8">
    <source>
        <dbReference type="Proteomes" id="UP000830671"/>
    </source>
</evidence>
<accession>A0A9Q8WMQ2</accession>
<dbReference type="Proteomes" id="UP000830671">
    <property type="component" value="Chromosome 7"/>
</dbReference>
<evidence type="ECO:0000256" key="2">
    <source>
        <dbReference type="ARBA" id="ARBA00022692"/>
    </source>
</evidence>
<dbReference type="KEGG" id="clup:CLUP02_13833"/>
<feature type="transmembrane region" description="Helical" evidence="5">
    <location>
        <begin position="142"/>
        <end position="163"/>
    </location>
</feature>
<gene>
    <name evidence="7" type="ORF">CLUP02_13833</name>
</gene>
<protein>
    <recommendedName>
        <fullName evidence="6">DUF202 domain-containing protein</fullName>
    </recommendedName>
</protein>
<dbReference type="GeneID" id="73347780"/>
<dbReference type="Pfam" id="PF02656">
    <property type="entry name" value="DUF202"/>
    <property type="match status" value="1"/>
</dbReference>
<dbReference type="RefSeq" id="XP_049149916.1">
    <property type="nucleotide sequence ID" value="XM_049292770.1"/>
</dbReference>
<keyword evidence="8" id="KW-1185">Reference proteome</keyword>
<reference evidence="7" key="1">
    <citation type="journal article" date="2021" name="Mol. Plant Microbe Interact.">
        <title>Complete Genome Sequence of the Plant-Pathogenic Fungus Colletotrichum lupini.</title>
        <authorList>
            <person name="Baroncelli R."/>
            <person name="Pensec F."/>
            <person name="Da Lio D."/>
            <person name="Boufleur T."/>
            <person name="Vicente I."/>
            <person name="Sarrocco S."/>
            <person name="Picot A."/>
            <person name="Baraldi E."/>
            <person name="Sukno S."/>
            <person name="Thon M."/>
            <person name="Le Floch G."/>
        </authorList>
    </citation>
    <scope>NUCLEOTIDE SEQUENCE</scope>
    <source>
        <strain evidence="7">IMI 504893</strain>
    </source>
</reference>
<dbReference type="PANTHER" id="PTHR34187">
    <property type="entry name" value="FGR18P"/>
    <property type="match status" value="1"/>
</dbReference>
<feature type="transmembrane region" description="Helical" evidence="5">
    <location>
        <begin position="68"/>
        <end position="88"/>
    </location>
</feature>
<comment type="subcellular location">
    <subcellularLocation>
        <location evidence="1">Endomembrane system</location>
        <topology evidence="1">Multi-pass membrane protein</topology>
    </subcellularLocation>
</comment>
<evidence type="ECO:0000256" key="4">
    <source>
        <dbReference type="ARBA" id="ARBA00023136"/>
    </source>
</evidence>
<proteinExistence type="predicted"/>
<dbReference type="InterPro" id="IPR003807">
    <property type="entry name" value="DUF202"/>
</dbReference>
<dbReference type="PANTHER" id="PTHR34187:SF1">
    <property type="entry name" value="DUF202 DOMAIN-CONTAINING PROTEIN"/>
    <property type="match status" value="1"/>
</dbReference>
<dbReference type="InterPro" id="IPR052053">
    <property type="entry name" value="IM_YidH-like"/>
</dbReference>
<dbReference type="GO" id="GO:0012505">
    <property type="term" value="C:endomembrane system"/>
    <property type="evidence" value="ECO:0007669"/>
    <property type="project" value="UniProtKB-SubCell"/>
</dbReference>